<name>A0A972K172_9BACL</name>
<keyword evidence="2" id="KW-1185">Reference proteome</keyword>
<dbReference type="Gene3D" id="3.40.630.30">
    <property type="match status" value="1"/>
</dbReference>
<organism evidence="1 2">
    <name type="scientific">Paenibacillus foliorum</name>
    <dbReference type="NCBI Taxonomy" id="2654974"/>
    <lineage>
        <taxon>Bacteria</taxon>
        <taxon>Bacillati</taxon>
        <taxon>Bacillota</taxon>
        <taxon>Bacilli</taxon>
        <taxon>Bacillales</taxon>
        <taxon>Paenibacillaceae</taxon>
        <taxon>Paenibacillus</taxon>
    </lineage>
</organism>
<comment type="caution">
    <text evidence="1">The sequence shown here is derived from an EMBL/GenBank/DDBJ whole genome shotgun (WGS) entry which is preliminary data.</text>
</comment>
<dbReference type="SUPFAM" id="SSF55729">
    <property type="entry name" value="Acyl-CoA N-acyltransferases (Nat)"/>
    <property type="match status" value="1"/>
</dbReference>
<evidence type="ECO:0000313" key="2">
    <source>
        <dbReference type="Proteomes" id="UP000641588"/>
    </source>
</evidence>
<dbReference type="EMBL" id="WHOD01000049">
    <property type="protein sequence ID" value="NOU93593.1"/>
    <property type="molecule type" value="Genomic_DNA"/>
</dbReference>
<dbReference type="RefSeq" id="WP_171651795.1">
    <property type="nucleotide sequence ID" value="NZ_WHOD01000049.1"/>
</dbReference>
<proteinExistence type="predicted"/>
<dbReference type="InterPro" id="IPR016181">
    <property type="entry name" value="Acyl_CoA_acyltransferase"/>
</dbReference>
<accession>A0A972K172</accession>
<gene>
    <name evidence="1" type="ORF">GC093_10220</name>
</gene>
<dbReference type="Proteomes" id="UP000641588">
    <property type="component" value="Unassembled WGS sequence"/>
</dbReference>
<evidence type="ECO:0000313" key="1">
    <source>
        <dbReference type="EMBL" id="NOU93593.1"/>
    </source>
</evidence>
<protein>
    <submittedName>
        <fullName evidence="1">GNAT family N-acetyltransferase</fullName>
    </submittedName>
</protein>
<reference evidence="1" key="1">
    <citation type="submission" date="2019-10" db="EMBL/GenBank/DDBJ databases">
        <title>Description of Paenibacillus glebae sp. nov.</title>
        <authorList>
            <person name="Carlier A."/>
            <person name="Qi S."/>
        </authorList>
    </citation>
    <scope>NUCLEOTIDE SEQUENCE</scope>
    <source>
        <strain evidence="1">LMG 31456</strain>
    </source>
</reference>
<sequence length="226" mass="25982">MDYIRITGINDPYFRQMHDLMKSVFPSEEVLEYNLWAEPLNDPGIRVFVAVHEGEVVGATEYRYYEDMKVAMTDFTIIGREGLGIGPFLVKNRTDDIMLLVKAGSGELLGMFAEIYNPYLAQDYSFGGVKAMDPFVRREVLAHLGYRKLDFPYVHPSWHNDGAAVQELDLCFMPFGEGAYDVESIVAGTITNFLERYYEVLPNKPEQWYRMIEKLKVSDPVRLLPL</sequence>
<dbReference type="AlphaFoldDB" id="A0A972K172"/>